<keyword evidence="8" id="KW-1185">Reference proteome</keyword>
<dbReference type="OMA" id="FNHKFVL"/>
<organism evidence="7 8">
    <name type="scientific">Folsomia candida</name>
    <name type="common">Springtail</name>
    <dbReference type="NCBI Taxonomy" id="158441"/>
    <lineage>
        <taxon>Eukaryota</taxon>
        <taxon>Metazoa</taxon>
        <taxon>Ecdysozoa</taxon>
        <taxon>Arthropoda</taxon>
        <taxon>Hexapoda</taxon>
        <taxon>Collembola</taxon>
        <taxon>Entomobryomorpha</taxon>
        <taxon>Isotomoidea</taxon>
        <taxon>Isotomidae</taxon>
        <taxon>Proisotominae</taxon>
        <taxon>Folsomia</taxon>
    </lineage>
</organism>
<dbReference type="PIRSF" id="PIRSF002419">
    <property type="entry name" value="Tetraspanin"/>
    <property type="match status" value="1"/>
</dbReference>
<dbReference type="CDD" id="cd03127">
    <property type="entry name" value="tetraspanin_LEL"/>
    <property type="match status" value="1"/>
</dbReference>
<dbReference type="SUPFAM" id="SSF48652">
    <property type="entry name" value="Tetraspanin"/>
    <property type="match status" value="1"/>
</dbReference>
<accession>A0A226E8K7</accession>
<dbReference type="InterPro" id="IPR018499">
    <property type="entry name" value="Tetraspanin/Peripherin"/>
</dbReference>
<dbReference type="PANTHER" id="PTHR19282:SF544">
    <property type="entry name" value="TETRASPANIN"/>
    <property type="match status" value="1"/>
</dbReference>
<evidence type="ECO:0000256" key="4">
    <source>
        <dbReference type="ARBA" id="ARBA00022989"/>
    </source>
</evidence>
<name>A0A226E8K7_FOLCA</name>
<dbReference type="PANTHER" id="PTHR19282">
    <property type="entry name" value="TETRASPANIN"/>
    <property type="match status" value="1"/>
</dbReference>
<comment type="caution">
    <text evidence="7">The sequence shown here is derived from an EMBL/GenBank/DDBJ whole genome shotgun (WGS) entry which is preliminary data.</text>
</comment>
<feature type="transmembrane region" description="Helical" evidence="6">
    <location>
        <begin position="240"/>
        <end position="262"/>
    </location>
</feature>
<keyword evidence="3 6" id="KW-0812">Transmembrane</keyword>
<keyword evidence="5 6" id="KW-0472">Membrane</keyword>
<evidence type="ECO:0000256" key="3">
    <source>
        <dbReference type="ARBA" id="ARBA00022692"/>
    </source>
</evidence>
<dbReference type="AlphaFoldDB" id="A0A226E8K7"/>
<dbReference type="Gene3D" id="1.10.1450.10">
    <property type="entry name" value="Tetraspanin"/>
    <property type="match status" value="1"/>
</dbReference>
<evidence type="ECO:0000256" key="2">
    <source>
        <dbReference type="ARBA" id="ARBA00006840"/>
    </source>
</evidence>
<feature type="transmembrane region" description="Helical" evidence="6">
    <location>
        <begin position="60"/>
        <end position="87"/>
    </location>
</feature>
<protein>
    <recommendedName>
        <fullName evidence="6">Tetraspanin</fullName>
    </recommendedName>
</protein>
<dbReference type="InterPro" id="IPR000301">
    <property type="entry name" value="Tetraspanin_animals"/>
</dbReference>
<feature type="transmembrane region" description="Helical" evidence="6">
    <location>
        <begin position="94"/>
        <end position="116"/>
    </location>
</feature>
<comment type="similarity">
    <text evidence="2 6">Belongs to the tetraspanin (TM4SF) family.</text>
</comment>
<dbReference type="OrthoDB" id="5870230at2759"/>
<dbReference type="PROSITE" id="PS51257">
    <property type="entry name" value="PROKAR_LIPOPROTEIN"/>
    <property type="match status" value="1"/>
</dbReference>
<sequence>MANDYHRRPERTKNSGGSMLFCINLIFAACGIGVFILGVYVVEDTGRYLLFRLISPGSAILTQIASSMLGIGVSVIGSSIIGCSVAARRCSIGWYIACICLVLLAELGLGVLFLMYHNNFGSEIENTKLTATLQTQYGLEQSFTKSFDFAQSRFNCCGVESDVDYDRSEWRTKRLGKDLLYPLTCCPLDDKLSDPPTFLNPVPLNLSSCQSPSSIPLRHRYREGCLSPIDQWFRKQTLTLVGMGLTLLLLQMATLATAICLCRKLF</sequence>
<evidence type="ECO:0000313" key="8">
    <source>
        <dbReference type="Proteomes" id="UP000198287"/>
    </source>
</evidence>
<evidence type="ECO:0000256" key="5">
    <source>
        <dbReference type="ARBA" id="ARBA00023136"/>
    </source>
</evidence>
<dbReference type="PRINTS" id="PR00259">
    <property type="entry name" value="TMFOUR"/>
</dbReference>
<gene>
    <name evidence="7" type="ORF">Fcan01_12594</name>
</gene>
<dbReference type="EMBL" id="LNIX01000006">
    <property type="protein sequence ID" value="OXA53201.1"/>
    <property type="molecule type" value="Genomic_DNA"/>
</dbReference>
<dbReference type="STRING" id="158441.A0A226E8K7"/>
<comment type="subcellular location">
    <subcellularLocation>
        <location evidence="1 6">Membrane</location>
        <topology evidence="1 6">Multi-pass membrane protein</topology>
    </subcellularLocation>
</comment>
<evidence type="ECO:0000256" key="1">
    <source>
        <dbReference type="ARBA" id="ARBA00004141"/>
    </source>
</evidence>
<keyword evidence="4 6" id="KW-1133">Transmembrane helix</keyword>
<dbReference type="Proteomes" id="UP000198287">
    <property type="component" value="Unassembled WGS sequence"/>
</dbReference>
<proteinExistence type="inferred from homology"/>
<evidence type="ECO:0000313" key="7">
    <source>
        <dbReference type="EMBL" id="OXA53201.1"/>
    </source>
</evidence>
<dbReference type="InterPro" id="IPR008952">
    <property type="entry name" value="Tetraspanin_EC2_sf"/>
</dbReference>
<dbReference type="Pfam" id="PF00335">
    <property type="entry name" value="Tetraspanin"/>
    <property type="match status" value="1"/>
</dbReference>
<reference evidence="7 8" key="1">
    <citation type="submission" date="2015-12" db="EMBL/GenBank/DDBJ databases">
        <title>The genome of Folsomia candida.</title>
        <authorList>
            <person name="Faddeeva A."/>
            <person name="Derks M.F."/>
            <person name="Anvar Y."/>
            <person name="Smit S."/>
            <person name="Van Straalen N."/>
            <person name="Roelofs D."/>
        </authorList>
    </citation>
    <scope>NUCLEOTIDE SEQUENCE [LARGE SCALE GENOMIC DNA]</scope>
    <source>
        <strain evidence="7 8">VU population</strain>
        <tissue evidence="7">Whole body</tissue>
    </source>
</reference>
<feature type="transmembrane region" description="Helical" evidence="6">
    <location>
        <begin position="21"/>
        <end position="40"/>
    </location>
</feature>
<dbReference type="GO" id="GO:0005886">
    <property type="term" value="C:plasma membrane"/>
    <property type="evidence" value="ECO:0007669"/>
    <property type="project" value="TreeGrafter"/>
</dbReference>
<evidence type="ECO:0000256" key="6">
    <source>
        <dbReference type="RuleBase" id="RU361218"/>
    </source>
</evidence>